<evidence type="ECO:0000256" key="2">
    <source>
        <dbReference type="ARBA" id="ARBA00022801"/>
    </source>
</evidence>
<dbReference type="Gene3D" id="2.60.40.1180">
    <property type="entry name" value="Golgi alpha-mannosidase II"/>
    <property type="match status" value="1"/>
</dbReference>
<sequence length="681" mass="77957">MIGVGYDAVNICQNTVRLRVYNVAVMIRRKMAKTLLILSAAVAVLSTIYWNDLMTFLGGSATKVYQREGLVITQSSAVSFAWHGKEVLTGHLGTVLWNHPQVCPDSQFCLEWEGNAKLKVDFQESGDIVCHHIHWKAAKDITLLEDCYDMKSAHWYGGGEVFEQQWPLEEWQLPMTPYVSGDFLINEDAKYNYGSMLEPYWLSSNGVAIHVDPSTPLHVGISKEKLCLRSTYENSKYQNHGKSPPSMDYKLCIGRNVKEVHDYMRANFFSFPSSWPDERMFRSPVWSTWAQYKTGIDESSIIEFAKSIRENNFKDSQLEIDDGFQVAHGDFVFDEKKFPNPSKTVEELHDMGFRVTAWVTPFANLDSEAYREGAKLGYWVKNAHGEPGIIKWWNGHGAALDFTNPDAAKWYVDRLKRFQEETGIDSFKFDAGEGCYLIDNFQTHAELSNPCEYTAHYANTVATLGNQIEMRAGCRNQGLPIFFRMMDKHSSWGWDDGLKTMLTTAVTFSIMGYPFILPDMIGGNAYDGLNVQKTVLPDRELFIRWLELTAFLPSMQYSVQPWVFDEEVVRIAHRWTTFHEEVITPMILEIVQKETVVDGSPIIRPLWWIAPTDKYATRIDCEFLVGNDMLVAPVVDKGRRARDVYLPDGNWMDPSGQVLSGGRWYGRMRAPLDEILYFVKQ</sequence>
<keyword evidence="5" id="KW-1133">Transmembrane helix</keyword>
<keyword evidence="3 4" id="KW-0326">Glycosidase</keyword>
<evidence type="ECO:0000256" key="1">
    <source>
        <dbReference type="ARBA" id="ARBA00007806"/>
    </source>
</evidence>
<evidence type="ECO:0000256" key="5">
    <source>
        <dbReference type="SAM" id="Phobius"/>
    </source>
</evidence>
<dbReference type="InterPro" id="IPR050985">
    <property type="entry name" value="Alpha-glycosidase_related"/>
</dbReference>
<gene>
    <name evidence="8" type="ORF">BSL78_05912</name>
</gene>
<dbReference type="AlphaFoldDB" id="A0A2G8LAI1"/>
<dbReference type="InterPro" id="IPR013780">
    <property type="entry name" value="Glyco_hydro_b"/>
</dbReference>
<feature type="transmembrane region" description="Helical" evidence="5">
    <location>
        <begin position="34"/>
        <end position="50"/>
    </location>
</feature>
<keyword evidence="2 4" id="KW-0378">Hydrolase</keyword>
<dbReference type="InterPro" id="IPR000322">
    <property type="entry name" value="Glyco_hydro_31_TIM"/>
</dbReference>
<evidence type="ECO:0000256" key="4">
    <source>
        <dbReference type="RuleBase" id="RU361185"/>
    </source>
</evidence>
<dbReference type="STRING" id="307972.A0A2G8LAI1"/>
<comment type="caution">
    <text evidence="8">The sequence shown here is derived from an EMBL/GenBank/DDBJ whole genome shotgun (WGS) entry which is preliminary data.</text>
</comment>
<keyword evidence="5" id="KW-0472">Membrane</keyword>
<dbReference type="GO" id="GO:0004553">
    <property type="term" value="F:hydrolase activity, hydrolyzing O-glycosyl compounds"/>
    <property type="evidence" value="ECO:0007669"/>
    <property type="project" value="InterPro"/>
</dbReference>
<evidence type="ECO:0000259" key="7">
    <source>
        <dbReference type="Pfam" id="PF21365"/>
    </source>
</evidence>
<comment type="similarity">
    <text evidence="1 4">Belongs to the glycosyl hydrolase 31 family.</text>
</comment>
<dbReference type="OrthoDB" id="10070917at2759"/>
<proteinExistence type="inferred from homology"/>
<name>A0A2G8LAI1_STIJA</name>
<reference evidence="8 9" key="1">
    <citation type="journal article" date="2017" name="PLoS Biol.">
        <title>The sea cucumber genome provides insights into morphological evolution and visceral regeneration.</title>
        <authorList>
            <person name="Zhang X."/>
            <person name="Sun L."/>
            <person name="Yuan J."/>
            <person name="Sun Y."/>
            <person name="Gao Y."/>
            <person name="Zhang L."/>
            <person name="Li S."/>
            <person name="Dai H."/>
            <person name="Hamel J.F."/>
            <person name="Liu C."/>
            <person name="Yu Y."/>
            <person name="Liu S."/>
            <person name="Lin W."/>
            <person name="Guo K."/>
            <person name="Jin S."/>
            <person name="Xu P."/>
            <person name="Storey K.B."/>
            <person name="Huan P."/>
            <person name="Zhang T."/>
            <person name="Zhou Y."/>
            <person name="Zhang J."/>
            <person name="Lin C."/>
            <person name="Li X."/>
            <person name="Xing L."/>
            <person name="Huo D."/>
            <person name="Sun M."/>
            <person name="Wang L."/>
            <person name="Mercier A."/>
            <person name="Li F."/>
            <person name="Yang H."/>
            <person name="Xiang J."/>
        </authorList>
    </citation>
    <scope>NUCLEOTIDE SEQUENCE [LARGE SCALE GENOMIC DNA]</scope>
    <source>
        <strain evidence="8">Shaxun</strain>
        <tissue evidence="8">Muscle</tissue>
    </source>
</reference>
<keyword evidence="9" id="KW-1185">Reference proteome</keyword>
<dbReference type="InterPro" id="IPR048395">
    <property type="entry name" value="Glyco_hydro_31_C"/>
</dbReference>
<evidence type="ECO:0000256" key="3">
    <source>
        <dbReference type="ARBA" id="ARBA00023295"/>
    </source>
</evidence>
<dbReference type="CDD" id="cd06592">
    <property type="entry name" value="GH31_NET37"/>
    <property type="match status" value="1"/>
</dbReference>
<accession>A0A2G8LAI1</accession>
<dbReference type="GO" id="GO:0005975">
    <property type="term" value="P:carbohydrate metabolic process"/>
    <property type="evidence" value="ECO:0007669"/>
    <property type="project" value="InterPro"/>
</dbReference>
<keyword evidence="5" id="KW-0812">Transmembrane</keyword>
<organism evidence="8 9">
    <name type="scientific">Stichopus japonicus</name>
    <name type="common">Sea cucumber</name>
    <dbReference type="NCBI Taxonomy" id="307972"/>
    <lineage>
        <taxon>Eukaryota</taxon>
        <taxon>Metazoa</taxon>
        <taxon>Echinodermata</taxon>
        <taxon>Eleutherozoa</taxon>
        <taxon>Echinozoa</taxon>
        <taxon>Holothuroidea</taxon>
        <taxon>Aspidochirotacea</taxon>
        <taxon>Aspidochirotida</taxon>
        <taxon>Stichopodidae</taxon>
        <taxon>Apostichopus</taxon>
    </lineage>
</organism>
<dbReference type="EMBL" id="MRZV01000151">
    <property type="protein sequence ID" value="PIK57160.1"/>
    <property type="molecule type" value="Genomic_DNA"/>
</dbReference>
<dbReference type="InterPro" id="IPR017853">
    <property type="entry name" value="GH"/>
</dbReference>
<evidence type="ECO:0000313" key="9">
    <source>
        <dbReference type="Proteomes" id="UP000230750"/>
    </source>
</evidence>
<dbReference type="SUPFAM" id="SSF51011">
    <property type="entry name" value="Glycosyl hydrolase domain"/>
    <property type="match status" value="1"/>
</dbReference>
<evidence type="ECO:0000259" key="6">
    <source>
        <dbReference type="Pfam" id="PF01055"/>
    </source>
</evidence>
<dbReference type="Pfam" id="PF21365">
    <property type="entry name" value="Glyco_hydro_31_3rd"/>
    <property type="match status" value="1"/>
</dbReference>
<dbReference type="PANTHER" id="PTHR43053">
    <property type="entry name" value="GLYCOSIDASE FAMILY 31"/>
    <property type="match status" value="1"/>
</dbReference>
<dbReference type="PANTHER" id="PTHR43053:SF4">
    <property type="entry name" value="MYOGENESIS-REGULATING GLYCOSIDASE"/>
    <property type="match status" value="1"/>
</dbReference>
<protein>
    <submittedName>
        <fullName evidence="8">Putative glucosidase-like</fullName>
    </submittedName>
</protein>
<feature type="domain" description="Glycosyl hydrolase family 31 C-terminal" evidence="7">
    <location>
        <begin position="599"/>
        <end position="681"/>
    </location>
</feature>
<dbReference type="Pfam" id="PF01055">
    <property type="entry name" value="Glyco_hydro_31_2nd"/>
    <property type="match status" value="1"/>
</dbReference>
<evidence type="ECO:0000313" key="8">
    <source>
        <dbReference type="EMBL" id="PIK57160.1"/>
    </source>
</evidence>
<dbReference type="Gene3D" id="3.20.20.80">
    <property type="entry name" value="Glycosidases"/>
    <property type="match status" value="1"/>
</dbReference>
<dbReference type="SUPFAM" id="SSF51445">
    <property type="entry name" value="(Trans)glycosidases"/>
    <property type="match status" value="1"/>
</dbReference>
<feature type="domain" description="Glycoside hydrolase family 31 TIM barrel" evidence="6">
    <location>
        <begin position="287"/>
        <end position="577"/>
    </location>
</feature>
<dbReference type="Proteomes" id="UP000230750">
    <property type="component" value="Unassembled WGS sequence"/>
</dbReference>